<evidence type="ECO:0000256" key="1">
    <source>
        <dbReference type="ARBA" id="ARBA00005771"/>
    </source>
</evidence>
<dbReference type="InterPro" id="IPR000863">
    <property type="entry name" value="Sulfotransferase_dom"/>
</dbReference>
<dbReference type="Proteomes" id="UP000626092">
    <property type="component" value="Unassembled WGS sequence"/>
</dbReference>
<evidence type="ECO:0000256" key="2">
    <source>
        <dbReference type="ARBA" id="ARBA00022679"/>
    </source>
</evidence>
<gene>
    <name evidence="4" type="ORF">RHSIM_RhsimUnG0037200</name>
</gene>
<proteinExistence type="inferred from homology"/>
<evidence type="ECO:0000259" key="3">
    <source>
        <dbReference type="Pfam" id="PF00685"/>
    </source>
</evidence>
<dbReference type="GO" id="GO:0008146">
    <property type="term" value="F:sulfotransferase activity"/>
    <property type="evidence" value="ECO:0007669"/>
    <property type="project" value="InterPro"/>
</dbReference>
<reference evidence="4" key="1">
    <citation type="submission" date="2019-11" db="EMBL/GenBank/DDBJ databases">
        <authorList>
            <person name="Liu Y."/>
            <person name="Hou J."/>
            <person name="Li T.-Q."/>
            <person name="Guan C.-H."/>
            <person name="Wu X."/>
            <person name="Wu H.-Z."/>
            <person name="Ling F."/>
            <person name="Zhang R."/>
            <person name="Shi X.-G."/>
            <person name="Ren J.-P."/>
            <person name="Chen E.-F."/>
            <person name="Sun J.-M."/>
        </authorList>
    </citation>
    <scope>NUCLEOTIDE SEQUENCE</scope>
    <source>
        <strain evidence="4">Adult_tree_wgs_1</strain>
        <tissue evidence="4">Leaves</tissue>
    </source>
</reference>
<dbReference type="Pfam" id="PF00685">
    <property type="entry name" value="Sulfotransfer_1"/>
    <property type="match status" value="4"/>
</dbReference>
<keyword evidence="2" id="KW-0808">Transferase</keyword>
<feature type="domain" description="Sulfotransferase" evidence="3">
    <location>
        <begin position="904"/>
        <end position="979"/>
    </location>
</feature>
<feature type="domain" description="Sulfotransferase" evidence="3">
    <location>
        <begin position="638"/>
        <end position="894"/>
    </location>
</feature>
<organism evidence="4 5">
    <name type="scientific">Rhododendron simsii</name>
    <name type="common">Sims's rhododendron</name>
    <dbReference type="NCBI Taxonomy" id="118357"/>
    <lineage>
        <taxon>Eukaryota</taxon>
        <taxon>Viridiplantae</taxon>
        <taxon>Streptophyta</taxon>
        <taxon>Embryophyta</taxon>
        <taxon>Tracheophyta</taxon>
        <taxon>Spermatophyta</taxon>
        <taxon>Magnoliopsida</taxon>
        <taxon>eudicotyledons</taxon>
        <taxon>Gunneridae</taxon>
        <taxon>Pentapetalae</taxon>
        <taxon>asterids</taxon>
        <taxon>Ericales</taxon>
        <taxon>Ericaceae</taxon>
        <taxon>Ericoideae</taxon>
        <taxon>Rhodoreae</taxon>
        <taxon>Rhododendron</taxon>
    </lineage>
</organism>
<keyword evidence="5" id="KW-1185">Reference proteome</keyword>
<dbReference type="PANTHER" id="PTHR11783">
    <property type="entry name" value="SULFOTRANSFERASE SULT"/>
    <property type="match status" value="1"/>
</dbReference>
<comment type="caution">
    <text evidence="4">The sequence shown here is derived from an EMBL/GenBank/DDBJ whole genome shotgun (WGS) entry which is preliminary data.</text>
</comment>
<dbReference type="EMBL" id="WJXA01000092">
    <property type="protein sequence ID" value="KAF7116175.1"/>
    <property type="molecule type" value="Genomic_DNA"/>
</dbReference>
<feature type="domain" description="Sulfotransferase" evidence="3">
    <location>
        <begin position="345"/>
        <end position="562"/>
    </location>
</feature>
<sequence>MAASLPSQCSSLCKINGEERDESIKKVERSYERYRELISTLPNGKGWAFDLCLYEGFWYERLFGLEGIMFAQEYFQARPTNVFLISTPKSGTTWLKALIFAIMKRTCYTNSTHPLLTTNPHECIPFLEFRLFREPPVTDVEKLPSPRLFATHIPYMLLPKSILCSGCKIVYVCRDSKDVLISLWYHMAKMRSKDLPPLSLEEGFKLFSKGLSGYGPFWDHVLGYWNASMECPQRFLFLRYEELKKETSINVRRLAEFLGQPFSMEEERERVVEEIIKLFSFKRLSNLEVNKNGSLNAFTKSDVFFRKGEVGDWSNHLTTQMAESLDQITNEKLHEFRLFREPLVADVEKLPSPRLFASHIPYTSLSKSILCSGWKIVYVCRDNKDELISLWPHMAKMRSKDLPPLLLEEALSCSLKMRSKDLPPLSLEEAFKLFSKGLSGFGPFWDHVLGYWNASMECPQRIFFMRYEELKKETLINIRRLAEFLGQPFSMEEEREQVVEEIIELCSFKRLSNLEVNKNGSRDAVVKNDMFFRKGEVGDWSNHLTTQMAESLDQITNEKLHASLPSQCSSLSKINGEERDESIKKAERSYERYRELISTLPKEKGWASDLCLYEGFWYERLAGLEGIMFAQEHFQARPTDIFLISTPKSGTTWLKALIFAIMKRTCYTNSTHPLLTANPHDCIPFLELRLFREPPIADVEKLPSPRLFAAHIPYTSLPKSILCSGCKIVYVCRDSKDVLISMWFSMAKIRSKELPPLLLEEAFKLFSKGLSWYGPFWDHVLGYWNASMECPQRIFFLRYEELKKETLINVRRLAEFLGQPFSMEEEREQVVEEIIELCSFKRLSNLEVNKNGSRDAVVKNDMFFRKGEVGDWSNHLTTQMAESLDQITNEKLHELMLFRQPPIADVEKLPSPCLFAVHIPYMSLPKSILCSGCKIVYACRDSKDMLISMWFYMSEMRSKELPPLLLEEAFKLFSKGKLNRVGRNAAHMGCDLVHNCWTLERTILSETHHSFHCSNPLSQRCDSGQLVSQSHLHLSPQLLFDRIVWWSGFQFTHEPMT</sequence>
<evidence type="ECO:0000313" key="4">
    <source>
        <dbReference type="EMBL" id="KAF7116175.1"/>
    </source>
</evidence>
<dbReference type="AlphaFoldDB" id="A0A834FXG8"/>
<evidence type="ECO:0000313" key="5">
    <source>
        <dbReference type="Proteomes" id="UP000626092"/>
    </source>
</evidence>
<dbReference type="SUPFAM" id="SSF52540">
    <property type="entry name" value="P-loop containing nucleoside triphosphate hydrolases"/>
    <property type="match status" value="4"/>
</dbReference>
<dbReference type="InterPro" id="IPR027417">
    <property type="entry name" value="P-loop_NTPase"/>
</dbReference>
<comment type="similarity">
    <text evidence="1">Belongs to the sulfotransferase 1 family.</text>
</comment>
<feature type="domain" description="Sulfotransferase" evidence="3">
    <location>
        <begin position="79"/>
        <end position="336"/>
    </location>
</feature>
<name>A0A834FXG8_RHOSS</name>
<protein>
    <recommendedName>
        <fullName evidence="3">Sulfotransferase domain-containing protein</fullName>
    </recommendedName>
</protein>
<accession>A0A834FXG8</accession>
<dbReference type="Gene3D" id="3.40.50.300">
    <property type="entry name" value="P-loop containing nucleotide triphosphate hydrolases"/>
    <property type="match status" value="4"/>
</dbReference>
<dbReference type="OrthoDB" id="205623at2759"/>